<dbReference type="Pfam" id="PF11276">
    <property type="entry name" value="DUF3078"/>
    <property type="match status" value="1"/>
</dbReference>
<reference evidence="2" key="1">
    <citation type="journal article" date="2020" name="mSystems">
        <title>Genome- and Community-Level Interaction Insights into Carbon Utilization and Element Cycling Functions of Hydrothermarchaeota in Hydrothermal Sediment.</title>
        <authorList>
            <person name="Zhou Z."/>
            <person name="Liu Y."/>
            <person name="Xu W."/>
            <person name="Pan J."/>
            <person name="Luo Z.H."/>
            <person name="Li M."/>
        </authorList>
    </citation>
    <scope>NUCLEOTIDE SEQUENCE [LARGE SCALE GENOMIC DNA]</scope>
    <source>
        <strain evidence="2">SpSt-1182</strain>
    </source>
</reference>
<accession>A0A7V0T4E4</accession>
<feature type="chain" id="PRO_5031087374" evidence="1">
    <location>
        <begin position="22"/>
        <end position="283"/>
    </location>
</feature>
<dbReference type="Proteomes" id="UP000885672">
    <property type="component" value="Unassembled WGS sequence"/>
</dbReference>
<dbReference type="AlphaFoldDB" id="A0A7V0T4E4"/>
<keyword evidence="1" id="KW-0732">Signal</keyword>
<organism evidence="2">
    <name type="scientific">candidate division WOR-3 bacterium</name>
    <dbReference type="NCBI Taxonomy" id="2052148"/>
    <lineage>
        <taxon>Bacteria</taxon>
        <taxon>Bacteria division WOR-3</taxon>
    </lineage>
</organism>
<evidence type="ECO:0000313" key="2">
    <source>
        <dbReference type="EMBL" id="HDQ98987.1"/>
    </source>
</evidence>
<feature type="signal peptide" evidence="1">
    <location>
        <begin position="1"/>
        <end position="21"/>
    </location>
</feature>
<protein>
    <submittedName>
        <fullName evidence="2">DUF3078 domain-containing protein</fullName>
    </submittedName>
</protein>
<dbReference type="InterPro" id="IPR021428">
    <property type="entry name" value="DUF3078"/>
</dbReference>
<sequence>MRSCLLVAVLAVLLLALTANAAQPGGWEQEAGFELLFNQGYYSPNWAGDEKTSGALTASIGHRAQRQFTGVLRLEHELELAFGQQLTRNSATWTASKSEDKLNLDELLRFTLGLWVDPLVLVQARSQFLDGRDPQETQWFNPVQLLEAAGFGRKFFDDEVRTLTSEFGAAARQVFDRLDTLTVSDAGLSWTTAYRTRFFSPNAGYATRLALYKPLVAFGTDTELGTLPQADWRHELSARFNKVLSGKVFAQVLFDDRVDDTPRLKQTLGLGLSLAWPATAEQE</sequence>
<comment type="caution">
    <text evidence="2">The sequence shown here is derived from an EMBL/GenBank/DDBJ whole genome shotgun (WGS) entry which is preliminary data.</text>
</comment>
<evidence type="ECO:0000256" key="1">
    <source>
        <dbReference type="SAM" id="SignalP"/>
    </source>
</evidence>
<gene>
    <name evidence="2" type="ORF">ENN51_01680</name>
</gene>
<name>A0A7V0T4E4_UNCW3</name>
<proteinExistence type="predicted"/>
<dbReference type="EMBL" id="DSBX01000060">
    <property type="protein sequence ID" value="HDQ98987.1"/>
    <property type="molecule type" value="Genomic_DNA"/>
</dbReference>